<keyword evidence="3" id="KW-1185">Reference proteome</keyword>
<protein>
    <submittedName>
        <fullName evidence="2">Uncharacterized protein</fullName>
    </submittedName>
</protein>
<dbReference type="EMBL" id="JAEPRA010000016">
    <property type="protein sequence ID" value="KAG2174498.1"/>
    <property type="molecule type" value="Genomic_DNA"/>
</dbReference>
<evidence type="ECO:0000313" key="3">
    <source>
        <dbReference type="Proteomes" id="UP000612746"/>
    </source>
</evidence>
<comment type="caution">
    <text evidence="2">The sequence shown here is derived from an EMBL/GenBank/DDBJ whole genome shotgun (WGS) entry which is preliminary data.</text>
</comment>
<name>A0A8H7PID3_9FUNG</name>
<dbReference type="Proteomes" id="UP000612746">
    <property type="component" value="Unassembled WGS sequence"/>
</dbReference>
<proteinExistence type="predicted"/>
<accession>A0A8H7PID3</accession>
<sequence length="352" mass="39560">MKAYICVDYLSHDWDLDDLIFAHSQTRQQLSQTAALLSAPESLENPREQQRLVGERSRLRRFENTLWRQISLRCTSGLGSSNSKINPVSINWQRDNDITWLYGPLYRKDDDDDNFEMRHATADGLLTPSTQSSATGYSSPSVSCLSPATSTSSSFDTLDEVASKLKPVLKRTTAPGLLIDWSLRHPNGNTATKDFQEPVRHQSWPREVVHFNPDVIEVQFLPESPIIQAFPDDVPWDSDDEDTEIHKQLISSSQSVVMSYWVDFWRSDKEDAAAFDLAPNQGGPVDQPPESLTELALLLVQMVQSLIALCASWLLYQGISAGIAPIAWVTKMKTQRLSGAKKQTRPRSLTNL</sequence>
<feature type="compositionally biased region" description="Polar residues" evidence="1">
    <location>
        <begin position="127"/>
        <end position="140"/>
    </location>
</feature>
<feature type="region of interest" description="Disordered" evidence="1">
    <location>
        <begin position="126"/>
        <end position="151"/>
    </location>
</feature>
<feature type="compositionally biased region" description="Low complexity" evidence="1">
    <location>
        <begin position="141"/>
        <end position="151"/>
    </location>
</feature>
<gene>
    <name evidence="2" type="ORF">INT44_006761</name>
</gene>
<organism evidence="2 3">
    <name type="scientific">Umbelopsis vinacea</name>
    <dbReference type="NCBI Taxonomy" id="44442"/>
    <lineage>
        <taxon>Eukaryota</taxon>
        <taxon>Fungi</taxon>
        <taxon>Fungi incertae sedis</taxon>
        <taxon>Mucoromycota</taxon>
        <taxon>Mucoromycotina</taxon>
        <taxon>Umbelopsidomycetes</taxon>
        <taxon>Umbelopsidales</taxon>
        <taxon>Umbelopsidaceae</taxon>
        <taxon>Umbelopsis</taxon>
    </lineage>
</organism>
<evidence type="ECO:0000256" key="1">
    <source>
        <dbReference type="SAM" id="MobiDB-lite"/>
    </source>
</evidence>
<reference evidence="2" key="1">
    <citation type="submission" date="2020-12" db="EMBL/GenBank/DDBJ databases">
        <title>Metabolic potential, ecology and presence of endohyphal bacteria is reflected in genomic diversity of Mucoromycotina.</title>
        <authorList>
            <person name="Muszewska A."/>
            <person name="Okrasinska A."/>
            <person name="Steczkiewicz K."/>
            <person name="Drgas O."/>
            <person name="Orlowska M."/>
            <person name="Perlinska-Lenart U."/>
            <person name="Aleksandrzak-Piekarczyk T."/>
            <person name="Szatraj K."/>
            <person name="Zielenkiewicz U."/>
            <person name="Pilsyk S."/>
            <person name="Malc E."/>
            <person name="Mieczkowski P."/>
            <person name="Kruszewska J.S."/>
            <person name="Biernat P."/>
            <person name="Pawlowska J."/>
        </authorList>
    </citation>
    <scope>NUCLEOTIDE SEQUENCE</scope>
    <source>
        <strain evidence="2">WA0000051536</strain>
    </source>
</reference>
<evidence type="ECO:0000313" key="2">
    <source>
        <dbReference type="EMBL" id="KAG2174498.1"/>
    </source>
</evidence>
<dbReference type="OrthoDB" id="5563539at2759"/>
<dbReference type="AlphaFoldDB" id="A0A8H7PID3"/>